<dbReference type="PANTHER" id="PTHR46361:SF3">
    <property type="entry name" value="ELECTRON CARRIER_ PROTEIN DISULFIDE OXIDOREDUCTASE"/>
    <property type="match status" value="1"/>
</dbReference>
<dbReference type="Proteomes" id="UP000243232">
    <property type="component" value="Chromosome I"/>
</dbReference>
<evidence type="ECO:0000313" key="3">
    <source>
        <dbReference type="EMBL" id="SDU12738.1"/>
    </source>
</evidence>
<organism evidence="3 4">
    <name type="scientific">Pseudomonas pohangensis</name>
    <dbReference type="NCBI Taxonomy" id="364197"/>
    <lineage>
        <taxon>Bacteria</taxon>
        <taxon>Pseudomonadati</taxon>
        <taxon>Pseudomonadota</taxon>
        <taxon>Gammaproteobacteria</taxon>
        <taxon>Pseudomonadales</taxon>
        <taxon>Pseudomonadaceae</taxon>
        <taxon>Pseudomonas</taxon>
    </lineage>
</organism>
<feature type="signal peptide" evidence="1">
    <location>
        <begin position="1"/>
        <end position="19"/>
    </location>
</feature>
<gene>
    <name evidence="3" type="ORF">SAMN05216296_1930</name>
</gene>
<dbReference type="EMBL" id="LT629785">
    <property type="protein sequence ID" value="SDU12738.1"/>
    <property type="molecule type" value="Genomic_DNA"/>
</dbReference>
<dbReference type="OrthoDB" id="526867at2"/>
<dbReference type="STRING" id="364197.SAMN05216296_1930"/>
<dbReference type="AlphaFoldDB" id="A0A1H2G099"/>
<feature type="domain" description="DUF547" evidence="2">
    <location>
        <begin position="77"/>
        <end position="189"/>
    </location>
</feature>
<reference evidence="4" key="1">
    <citation type="submission" date="2016-10" db="EMBL/GenBank/DDBJ databases">
        <authorList>
            <person name="Varghese N."/>
            <person name="Submissions S."/>
        </authorList>
    </citation>
    <scope>NUCLEOTIDE SEQUENCE [LARGE SCALE GENOMIC DNA]</scope>
    <source>
        <strain evidence="4">DSM 17875</strain>
    </source>
</reference>
<accession>A0A1H2G099</accession>
<evidence type="ECO:0000259" key="2">
    <source>
        <dbReference type="Pfam" id="PF04784"/>
    </source>
</evidence>
<dbReference type="Pfam" id="PF04784">
    <property type="entry name" value="DUF547"/>
    <property type="match status" value="1"/>
</dbReference>
<protein>
    <recommendedName>
        <fullName evidence="2">DUF547 domain-containing protein</fullName>
    </recommendedName>
</protein>
<dbReference type="RefSeq" id="WP_090194503.1">
    <property type="nucleotide sequence ID" value="NZ_LT629785.1"/>
</dbReference>
<feature type="chain" id="PRO_5009274465" description="DUF547 domain-containing protein" evidence="1">
    <location>
        <begin position="20"/>
        <end position="268"/>
    </location>
</feature>
<evidence type="ECO:0000313" key="4">
    <source>
        <dbReference type="Proteomes" id="UP000243232"/>
    </source>
</evidence>
<dbReference type="InterPro" id="IPR006869">
    <property type="entry name" value="DUF547"/>
</dbReference>
<evidence type="ECO:0000256" key="1">
    <source>
        <dbReference type="SAM" id="SignalP"/>
    </source>
</evidence>
<sequence length="268" mass="30701">MRSLLLAFILCLGSSTLHAGSRFDDSHGQWTALLQKHVQWFDQGTASAVDYPGFQADQAQLQAYLDGLSAVTAAQYRQWSRAQQLAFLINAYNAFTVQLILAHYPLESIKQIGGLFSNAWRQSFIPLLGQTLTLDDIEHGMIRQTGVFDDPRIHFAVNCASIGCPALRNEAFVASRLDAQLQDSQQRFLRDRSRNRYDPQRKRFVVSKIFQWYGEDFDKRWGSLERYLQQHADSLANPAELERARQTDEVAFGFYDWNLNQRTSATQQ</sequence>
<keyword evidence="4" id="KW-1185">Reference proteome</keyword>
<dbReference type="PANTHER" id="PTHR46361">
    <property type="entry name" value="ELECTRON CARRIER/ PROTEIN DISULFIDE OXIDOREDUCTASE"/>
    <property type="match status" value="1"/>
</dbReference>
<keyword evidence="1" id="KW-0732">Signal</keyword>
<proteinExistence type="predicted"/>
<name>A0A1H2G099_9PSED</name>